<dbReference type="SUPFAM" id="SSF53850">
    <property type="entry name" value="Periplasmic binding protein-like II"/>
    <property type="match status" value="1"/>
</dbReference>
<dbReference type="EMBL" id="BAABLX010000007">
    <property type="protein sequence ID" value="GAA4935251.1"/>
    <property type="molecule type" value="Genomic_DNA"/>
</dbReference>
<accession>A0AAV3TZY8</accession>
<name>A0AAV3TZY8_9ALTE</name>
<keyword evidence="2" id="KW-1185">Reference proteome</keyword>
<evidence type="ECO:0000313" key="2">
    <source>
        <dbReference type="Proteomes" id="UP001409585"/>
    </source>
</evidence>
<evidence type="ECO:0008006" key="3">
    <source>
        <dbReference type="Google" id="ProtNLM"/>
    </source>
</evidence>
<sequence>MNAGLEGEQLSNNDLLRVYAMKKRTWSNGEPVVVYTLPNKSRQHRDFVYNYLRMQSHHLSRLWHKLVFSGTGSKPEVVNSAAEMLEKVANTPGAIGYLDGTEVNMASQSVIAVDAHD</sequence>
<protein>
    <recommendedName>
        <fullName evidence="3">PBP domain-containing protein</fullName>
    </recommendedName>
</protein>
<reference evidence="2" key="1">
    <citation type="journal article" date="2019" name="Int. J. Syst. Evol. Microbiol.">
        <title>The Global Catalogue of Microorganisms (GCM) 10K type strain sequencing project: providing services to taxonomists for standard genome sequencing and annotation.</title>
        <authorList>
            <consortium name="The Broad Institute Genomics Platform"/>
            <consortium name="The Broad Institute Genome Sequencing Center for Infectious Disease"/>
            <person name="Wu L."/>
            <person name="Ma J."/>
        </authorList>
    </citation>
    <scope>NUCLEOTIDE SEQUENCE [LARGE SCALE GENOMIC DNA]</scope>
    <source>
        <strain evidence="2">JCM 19134</strain>
    </source>
</reference>
<comment type="caution">
    <text evidence="1">The sequence shown here is derived from an EMBL/GenBank/DDBJ whole genome shotgun (WGS) entry which is preliminary data.</text>
</comment>
<organism evidence="1 2">
    <name type="scientific">Halioxenophilus aromaticivorans</name>
    <dbReference type="NCBI Taxonomy" id="1306992"/>
    <lineage>
        <taxon>Bacteria</taxon>
        <taxon>Pseudomonadati</taxon>
        <taxon>Pseudomonadota</taxon>
        <taxon>Gammaproteobacteria</taxon>
        <taxon>Alteromonadales</taxon>
        <taxon>Alteromonadaceae</taxon>
        <taxon>Halioxenophilus</taxon>
    </lineage>
</organism>
<dbReference type="AlphaFoldDB" id="A0AAV3TZY8"/>
<proteinExistence type="predicted"/>
<evidence type="ECO:0000313" key="1">
    <source>
        <dbReference type="EMBL" id="GAA4935251.1"/>
    </source>
</evidence>
<dbReference type="Proteomes" id="UP001409585">
    <property type="component" value="Unassembled WGS sequence"/>
</dbReference>
<dbReference type="Gene3D" id="3.40.190.10">
    <property type="entry name" value="Periplasmic binding protein-like II"/>
    <property type="match status" value="1"/>
</dbReference>
<gene>
    <name evidence="1" type="ORF">GCM10025791_10730</name>
</gene>